<evidence type="ECO:0000256" key="5">
    <source>
        <dbReference type="ARBA" id="ARBA00023125"/>
    </source>
</evidence>
<dbReference type="RefSeq" id="WP_259863350.1">
    <property type="nucleotide sequence ID" value="NZ_BAAAST010000006.1"/>
</dbReference>
<keyword evidence="3" id="KW-0862">Zinc</keyword>
<keyword evidence="6" id="KW-0804">Transcription</keyword>
<dbReference type="EMBL" id="CP073720">
    <property type="protein sequence ID" value="UWP85263.1"/>
    <property type="molecule type" value="Genomic_DNA"/>
</dbReference>
<dbReference type="InterPro" id="IPR036388">
    <property type="entry name" value="WH-like_DNA-bd_sf"/>
</dbReference>
<dbReference type="Gene3D" id="1.10.10.10">
    <property type="entry name" value="Winged helix-like DNA-binding domain superfamily/Winged helix DNA-binding domain"/>
    <property type="match status" value="1"/>
</dbReference>
<gene>
    <name evidence="7" type="ORF">Dfulv_13930</name>
</gene>
<keyword evidence="2" id="KW-0678">Repressor</keyword>
<keyword evidence="5" id="KW-0238">DNA-binding</keyword>
<evidence type="ECO:0000256" key="3">
    <source>
        <dbReference type="ARBA" id="ARBA00022833"/>
    </source>
</evidence>
<keyword evidence="8" id="KW-1185">Reference proteome</keyword>
<reference evidence="7" key="2">
    <citation type="submission" date="2022-09" db="EMBL/GenBank/DDBJ databases">
        <title>Biosynthetic gene clusters of Dactylosporangioum fulvum.</title>
        <authorList>
            <person name="Caradec T."/>
        </authorList>
    </citation>
    <scope>NUCLEOTIDE SEQUENCE</scope>
    <source>
        <strain evidence="7">NRRL B-16292</strain>
    </source>
</reference>
<dbReference type="PANTHER" id="PTHR33202:SF7">
    <property type="entry name" value="FERRIC UPTAKE REGULATION PROTEIN"/>
    <property type="match status" value="1"/>
</dbReference>
<dbReference type="Proteomes" id="UP001059617">
    <property type="component" value="Chromosome"/>
</dbReference>
<evidence type="ECO:0000256" key="6">
    <source>
        <dbReference type="ARBA" id="ARBA00023163"/>
    </source>
</evidence>
<evidence type="ECO:0000313" key="7">
    <source>
        <dbReference type="EMBL" id="UWP85263.1"/>
    </source>
</evidence>
<dbReference type="SUPFAM" id="SSF46785">
    <property type="entry name" value="Winged helix' DNA-binding domain"/>
    <property type="match status" value="1"/>
</dbReference>
<name>A0ABY5W5I8_9ACTN</name>
<evidence type="ECO:0000256" key="2">
    <source>
        <dbReference type="ARBA" id="ARBA00022491"/>
    </source>
</evidence>
<dbReference type="Pfam" id="PF01475">
    <property type="entry name" value="FUR"/>
    <property type="match status" value="1"/>
</dbReference>
<dbReference type="Gene3D" id="3.30.1490.190">
    <property type="match status" value="1"/>
</dbReference>
<protein>
    <submittedName>
        <fullName evidence="7">Transcriptional repressor</fullName>
    </submittedName>
</protein>
<organism evidence="7 8">
    <name type="scientific">Dactylosporangium fulvum</name>
    <dbReference type="NCBI Taxonomy" id="53359"/>
    <lineage>
        <taxon>Bacteria</taxon>
        <taxon>Bacillati</taxon>
        <taxon>Actinomycetota</taxon>
        <taxon>Actinomycetes</taxon>
        <taxon>Micromonosporales</taxon>
        <taxon>Micromonosporaceae</taxon>
        <taxon>Dactylosporangium</taxon>
    </lineage>
</organism>
<evidence type="ECO:0000256" key="1">
    <source>
        <dbReference type="ARBA" id="ARBA00007957"/>
    </source>
</evidence>
<dbReference type="InterPro" id="IPR036390">
    <property type="entry name" value="WH_DNA-bd_sf"/>
</dbReference>
<dbReference type="PANTHER" id="PTHR33202">
    <property type="entry name" value="ZINC UPTAKE REGULATION PROTEIN"/>
    <property type="match status" value="1"/>
</dbReference>
<keyword evidence="4" id="KW-0805">Transcription regulation</keyword>
<dbReference type="InterPro" id="IPR002481">
    <property type="entry name" value="FUR"/>
</dbReference>
<dbReference type="InterPro" id="IPR043135">
    <property type="entry name" value="Fur_C"/>
</dbReference>
<sequence>MTTTADRATHAWQRLTAAGARRTLARGMVIDLLAATPGHLSIGEIHRTIAASRPEVNVSTVHRTIAFLVELGVVHALQWPGEALYGLNEHPHIHAVCEDCGSHTEIRADTLAAAVAEARRGSDLDLGPDGLALFGRCADCAARHH</sequence>
<evidence type="ECO:0000313" key="8">
    <source>
        <dbReference type="Proteomes" id="UP001059617"/>
    </source>
</evidence>
<reference evidence="7" key="1">
    <citation type="submission" date="2021-04" db="EMBL/GenBank/DDBJ databases">
        <authorList>
            <person name="Hartkoorn R.C."/>
            <person name="Beaudoing E."/>
            <person name="Hot D."/>
        </authorList>
    </citation>
    <scope>NUCLEOTIDE SEQUENCE</scope>
    <source>
        <strain evidence="7">NRRL B-16292</strain>
    </source>
</reference>
<proteinExistence type="inferred from homology"/>
<accession>A0ABY5W5I8</accession>
<comment type="similarity">
    <text evidence="1">Belongs to the Fur family.</text>
</comment>
<evidence type="ECO:0000256" key="4">
    <source>
        <dbReference type="ARBA" id="ARBA00023015"/>
    </source>
</evidence>